<evidence type="ECO:0000313" key="3">
    <source>
        <dbReference type="EMBL" id="CUP61284.1"/>
    </source>
</evidence>
<dbReference type="EMBL" id="CZBP01000001">
    <property type="protein sequence ID" value="CUP61284.1"/>
    <property type="molecule type" value="Genomic_DNA"/>
</dbReference>
<dbReference type="SUPFAM" id="SSF109604">
    <property type="entry name" value="HD-domain/PDEase-like"/>
    <property type="match status" value="1"/>
</dbReference>
<dbReference type="InterPro" id="IPR050798">
    <property type="entry name" value="YhaM_exoribonuc/phosphodiest"/>
</dbReference>
<proteinExistence type="predicted"/>
<evidence type="ECO:0000313" key="4">
    <source>
        <dbReference type="Proteomes" id="UP000095762"/>
    </source>
</evidence>
<dbReference type="RefSeq" id="WP_055059209.1">
    <property type="nucleotide sequence ID" value="NZ_CZBP01000001.1"/>
</dbReference>
<dbReference type="Gene3D" id="1.10.3210.10">
    <property type="entry name" value="Hypothetical protein af1432"/>
    <property type="match status" value="1"/>
</dbReference>
<protein>
    <submittedName>
        <fullName evidence="3">3'-5' exoribonuclease yhaM</fullName>
        <ecNumber evidence="3">3.1.-.-</ecNumber>
    </submittedName>
</protein>
<dbReference type="CDD" id="cd00077">
    <property type="entry name" value="HDc"/>
    <property type="match status" value="1"/>
</dbReference>
<evidence type="ECO:0000259" key="2">
    <source>
        <dbReference type="Pfam" id="PF01966"/>
    </source>
</evidence>
<gene>
    <name evidence="3" type="primary">yhaM_1</name>
    <name evidence="3" type="ORF">ERS852569_00173</name>
</gene>
<evidence type="ECO:0000256" key="1">
    <source>
        <dbReference type="ARBA" id="ARBA00022801"/>
    </source>
</evidence>
<dbReference type="PANTHER" id="PTHR37294">
    <property type="entry name" value="3'-5' EXORIBONUCLEASE YHAM"/>
    <property type="match status" value="1"/>
</dbReference>
<keyword evidence="1 3" id="KW-0378">Hydrolase</keyword>
<dbReference type="GO" id="GO:0016787">
    <property type="term" value="F:hydrolase activity"/>
    <property type="evidence" value="ECO:0007669"/>
    <property type="project" value="UniProtKB-KW"/>
</dbReference>
<name>A0A174PJA6_9FIRM</name>
<dbReference type="AlphaFoldDB" id="A0A174PJA6"/>
<accession>A0A174PJA6</accession>
<reference evidence="3 4" key="1">
    <citation type="submission" date="2015-09" db="EMBL/GenBank/DDBJ databases">
        <authorList>
            <consortium name="Pathogen Informatics"/>
        </authorList>
    </citation>
    <scope>NUCLEOTIDE SEQUENCE [LARGE SCALE GENOMIC DNA]</scope>
    <source>
        <strain evidence="3 4">2789STDY5834957</strain>
    </source>
</reference>
<dbReference type="InterPro" id="IPR006674">
    <property type="entry name" value="HD_domain"/>
</dbReference>
<sequence>MKFKEIEVGKSEQIRALLTGIEERGSKAGTRYLILNFTDGEQTVTANYWNCTREEFTAKEGQVLDLRVDAKLYKGSTSYTVQSYLLTDESPEAYVTSAPMDPVDMFNKIHSFATGLGVYGMLVCTLLEENREKLLTWAAGKSVHHNIRGGLLYHMYTMLQSASQLYKVYKNILPLDRDLLFAGVILHDIGKVRELSCSSIMSIDYTPDGNLLGHLFIGAEMVGECAKKLGLPEEKTLLLQHMLLSHHGKREMGAVTLPAIPEASILHHVDCMDAEMYMFRSAREETKPGEMSDKIFALDCRVYNPKN</sequence>
<dbReference type="EC" id="3.1.-.-" evidence="3"/>
<dbReference type="Pfam" id="PF01966">
    <property type="entry name" value="HD"/>
    <property type="match status" value="1"/>
</dbReference>
<dbReference type="Proteomes" id="UP000095762">
    <property type="component" value="Unassembled WGS sequence"/>
</dbReference>
<dbReference type="GO" id="GO:0031125">
    <property type="term" value="P:rRNA 3'-end processing"/>
    <property type="evidence" value="ECO:0007669"/>
    <property type="project" value="TreeGrafter"/>
</dbReference>
<organism evidence="3 4">
    <name type="scientific">Blautia obeum</name>
    <dbReference type="NCBI Taxonomy" id="40520"/>
    <lineage>
        <taxon>Bacteria</taxon>
        <taxon>Bacillati</taxon>
        <taxon>Bacillota</taxon>
        <taxon>Clostridia</taxon>
        <taxon>Lachnospirales</taxon>
        <taxon>Lachnospiraceae</taxon>
        <taxon>Blautia</taxon>
    </lineage>
</organism>
<feature type="domain" description="HD" evidence="2">
    <location>
        <begin position="152"/>
        <end position="274"/>
    </location>
</feature>
<dbReference type="PANTHER" id="PTHR37294:SF1">
    <property type="entry name" value="3'-5' EXORIBONUCLEASE YHAM"/>
    <property type="match status" value="1"/>
</dbReference>
<dbReference type="InterPro" id="IPR003607">
    <property type="entry name" value="HD/PDEase_dom"/>
</dbReference>